<keyword evidence="2" id="KW-1185">Reference proteome</keyword>
<comment type="caution">
    <text evidence="1">The sequence shown here is derived from an EMBL/GenBank/DDBJ whole genome shotgun (WGS) entry which is preliminary data.</text>
</comment>
<sequence length="49" mass="5843">MPESGCSVIQIGIRPCRARRIFQRQRLTTQRDLIVQQMFDARAYDFTRL</sequence>
<name>A0ABW8UUE4_9RHOB</name>
<accession>A0ABW8UUE4</accession>
<proteinExistence type="predicted"/>
<dbReference type="Proteomes" id="UP001627408">
    <property type="component" value="Unassembled WGS sequence"/>
</dbReference>
<evidence type="ECO:0000313" key="1">
    <source>
        <dbReference type="EMBL" id="MFL4468813.1"/>
    </source>
</evidence>
<dbReference type="EMBL" id="JBHDIY010000002">
    <property type="protein sequence ID" value="MFL4468813.1"/>
    <property type="molecule type" value="Genomic_DNA"/>
</dbReference>
<protein>
    <submittedName>
        <fullName evidence="1">Uncharacterized protein</fullName>
    </submittedName>
</protein>
<reference evidence="1 2" key="1">
    <citation type="submission" date="2024-08" db="EMBL/GenBank/DDBJ databases">
        <title>Tateyamaria sp. nov., isolated from marine algae.</title>
        <authorList>
            <person name="Choi B.J."/>
            <person name="Kim J.M."/>
            <person name="Lee J.K."/>
            <person name="Choi D.G."/>
            <person name="Bayburt H."/>
            <person name="Baek J.H."/>
            <person name="Han D.M."/>
            <person name="Jeon C.O."/>
        </authorList>
    </citation>
    <scope>NUCLEOTIDE SEQUENCE [LARGE SCALE GENOMIC DNA]</scope>
    <source>
        <strain evidence="1 2">KMU-156</strain>
    </source>
</reference>
<organism evidence="1 2">
    <name type="scientific">Tateyamaria armeniaca</name>
    <dbReference type="NCBI Taxonomy" id="2518930"/>
    <lineage>
        <taxon>Bacteria</taxon>
        <taxon>Pseudomonadati</taxon>
        <taxon>Pseudomonadota</taxon>
        <taxon>Alphaproteobacteria</taxon>
        <taxon>Rhodobacterales</taxon>
        <taxon>Roseobacteraceae</taxon>
        <taxon>Tateyamaria</taxon>
    </lineage>
</organism>
<dbReference type="RefSeq" id="WP_407594332.1">
    <property type="nucleotide sequence ID" value="NZ_JBHDIY010000002.1"/>
</dbReference>
<gene>
    <name evidence="1" type="ORF">ACERZ8_02575</name>
</gene>
<evidence type="ECO:0000313" key="2">
    <source>
        <dbReference type="Proteomes" id="UP001627408"/>
    </source>
</evidence>